<accession>C6W3Z2</accession>
<dbReference type="STRING" id="471854.Dfer_4639"/>
<dbReference type="HOGENOM" id="CLU_610764_0_0_10"/>
<dbReference type="KEGG" id="dfe:Dfer_4639"/>
<keyword evidence="2" id="KW-1185">Reference proteome</keyword>
<dbReference type="AlphaFoldDB" id="C6W3Z2"/>
<dbReference type="EMBL" id="CP001619">
    <property type="protein sequence ID" value="ACT95840.1"/>
    <property type="molecule type" value="Genomic_DNA"/>
</dbReference>
<protein>
    <submittedName>
        <fullName evidence="1">Uncharacterized protein</fullName>
    </submittedName>
</protein>
<gene>
    <name evidence="1" type="ordered locus">Dfer_4639</name>
</gene>
<proteinExistence type="predicted"/>
<dbReference type="Proteomes" id="UP000002011">
    <property type="component" value="Chromosome"/>
</dbReference>
<reference evidence="1 2" key="1">
    <citation type="journal article" date="2009" name="Stand. Genomic Sci.">
        <title>Complete genome sequence of Dyadobacter fermentans type strain (NS114).</title>
        <authorList>
            <person name="Lang E."/>
            <person name="Lapidus A."/>
            <person name="Chertkov O."/>
            <person name="Brettin T."/>
            <person name="Detter J.C."/>
            <person name="Han C."/>
            <person name="Copeland A."/>
            <person name="Glavina Del Rio T."/>
            <person name="Nolan M."/>
            <person name="Chen F."/>
            <person name="Lucas S."/>
            <person name="Tice H."/>
            <person name="Cheng J.F."/>
            <person name="Land M."/>
            <person name="Hauser L."/>
            <person name="Chang Y.J."/>
            <person name="Jeffries C.D."/>
            <person name="Kopitz M."/>
            <person name="Bruce D."/>
            <person name="Goodwin L."/>
            <person name="Pitluck S."/>
            <person name="Ovchinnikova G."/>
            <person name="Pati A."/>
            <person name="Ivanova N."/>
            <person name="Mavrommatis K."/>
            <person name="Chen A."/>
            <person name="Palaniappan K."/>
            <person name="Chain P."/>
            <person name="Bristow J."/>
            <person name="Eisen J.A."/>
            <person name="Markowitz V."/>
            <person name="Hugenholtz P."/>
            <person name="Goker M."/>
            <person name="Rohde M."/>
            <person name="Kyrpides N.C."/>
            <person name="Klenk H.P."/>
        </authorList>
    </citation>
    <scope>NUCLEOTIDE SEQUENCE [LARGE SCALE GENOMIC DNA]</scope>
    <source>
        <strain evidence="2">ATCC 700827 / DSM 18053 / CIP 107007 / KCTC 52180 / NS114</strain>
    </source>
</reference>
<organism evidence="1 2">
    <name type="scientific">Dyadobacter fermentans (strain ATCC 700827 / DSM 18053 / CIP 107007 / KCTC 52180 / NS114)</name>
    <dbReference type="NCBI Taxonomy" id="471854"/>
    <lineage>
        <taxon>Bacteria</taxon>
        <taxon>Pseudomonadati</taxon>
        <taxon>Bacteroidota</taxon>
        <taxon>Cytophagia</taxon>
        <taxon>Cytophagales</taxon>
        <taxon>Spirosomataceae</taxon>
        <taxon>Dyadobacter</taxon>
    </lineage>
</organism>
<sequence>MSSLTIDRCWFLLMRILLWCFALCSACDRKNVLPDDKPRILEMEVVGIDKEEVVVDQIKRMIIVELPDEINHPLLYTRIKLTKGAELVTRQNAALPPDTVRYGFQFNRKAPLSIELADEYKGNKCPIAGDESFSIKMKNFFDGSPGELHLKHQLDLSAPEIVINSCQIAFSDGPSDEKFNVSIPLRSRIVPGPYNISFHKQNGRMATASKPLILDKGSIRLTWTGYLLERSINGAPVKITGFNLYESSNLAITLTDADGKTYQTKLTGYDPFGQSVTLHPDRSIRAGYYTLQVLTNGKLASYYDGARTFQNYRFAVTKTPQQPFIMMFEGADIKHHEYSDVFLYRDKPLTFEKERAAGYMMWGFANRKTSILWFDVEMESITQPGYVSRKYIGVRNLVKYQEGVEEQLEDQAYLNCPPGKYRMRVVVTNPETREEYKSEPFERVVEIR</sequence>
<evidence type="ECO:0000313" key="1">
    <source>
        <dbReference type="EMBL" id="ACT95840.1"/>
    </source>
</evidence>
<evidence type="ECO:0000313" key="2">
    <source>
        <dbReference type="Proteomes" id="UP000002011"/>
    </source>
</evidence>
<name>C6W3Z2_DYAFD</name>